<dbReference type="RefSeq" id="WP_320321930.1">
    <property type="nucleotide sequence ID" value="NZ_JAVIIP010000022.1"/>
</dbReference>
<evidence type="ECO:0008006" key="3">
    <source>
        <dbReference type="Google" id="ProtNLM"/>
    </source>
</evidence>
<name>A0ABU5AW22_9HYPH</name>
<proteinExistence type="predicted"/>
<keyword evidence="2" id="KW-1185">Reference proteome</keyword>
<evidence type="ECO:0000313" key="1">
    <source>
        <dbReference type="EMBL" id="MDX8541515.1"/>
    </source>
</evidence>
<dbReference type="EMBL" id="JAVIIP010000022">
    <property type="protein sequence ID" value="MDX8541515.1"/>
    <property type="molecule type" value="Genomic_DNA"/>
</dbReference>
<dbReference type="Proteomes" id="UP001276564">
    <property type="component" value="Unassembled WGS sequence"/>
</dbReference>
<organism evidence="1 2">
    <name type="scientific">Mesorhizobium abyssinicae</name>
    <dbReference type="NCBI Taxonomy" id="1209958"/>
    <lineage>
        <taxon>Bacteria</taxon>
        <taxon>Pseudomonadati</taxon>
        <taxon>Pseudomonadota</taxon>
        <taxon>Alphaproteobacteria</taxon>
        <taxon>Hyphomicrobiales</taxon>
        <taxon>Phyllobacteriaceae</taxon>
        <taxon>Mesorhizobium</taxon>
    </lineage>
</organism>
<reference evidence="1 2" key="1">
    <citation type="submission" date="2023-08" db="EMBL/GenBank/DDBJ databases">
        <title>Implementing the SeqCode for naming new Mesorhizobium species isolated from Vachellia karroo root nodules.</title>
        <authorList>
            <person name="Van Lill M."/>
        </authorList>
    </citation>
    <scope>NUCLEOTIDE SEQUENCE [LARGE SCALE GENOMIC DNA]</scope>
    <source>
        <strain evidence="1 2">VK4B</strain>
    </source>
</reference>
<sequence>MSVIGWASAIFSSPTTMSPKVEFTWIVTDCDTGTKMRWIVGFDTSMLRSAAWATGLSGSNAQDKAKAAAASGLRNTRIYANPLPADSECRS</sequence>
<evidence type="ECO:0000313" key="2">
    <source>
        <dbReference type="Proteomes" id="UP001276564"/>
    </source>
</evidence>
<comment type="caution">
    <text evidence="1">The sequence shown here is derived from an EMBL/GenBank/DDBJ whole genome shotgun (WGS) entry which is preliminary data.</text>
</comment>
<protein>
    <recommendedName>
        <fullName evidence="3">DUF1508 domain-containing protein</fullName>
    </recommendedName>
</protein>
<accession>A0ABU5AW22</accession>
<gene>
    <name evidence="1" type="ORF">RFM23_28220</name>
</gene>